<reference evidence="4" key="1">
    <citation type="journal article" date="2019" name="Int. J. Syst. Evol. Microbiol.">
        <title>The Global Catalogue of Microorganisms (GCM) 10K type strain sequencing project: providing services to taxonomists for standard genome sequencing and annotation.</title>
        <authorList>
            <consortium name="The Broad Institute Genomics Platform"/>
            <consortium name="The Broad Institute Genome Sequencing Center for Infectious Disease"/>
            <person name="Wu L."/>
            <person name="Ma J."/>
        </authorList>
    </citation>
    <scope>NUCLEOTIDE SEQUENCE [LARGE SCALE GENOMIC DNA]</scope>
    <source>
        <strain evidence="4">JCM 10411</strain>
    </source>
</reference>
<dbReference type="InterPro" id="IPR024311">
    <property type="entry name" value="Lipocalin-like"/>
</dbReference>
<evidence type="ECO:0000313" key="3">
    <source>
        <dbReference type="EMBL" id="MFC5853625.1"/>
    </source>
</evidence>
<feature type="domain" description="Lipocalin-like" evidence="2">
    <location>
        <begin position="45"/>
        <end position="176"/>
    </location>
</feature>
<organism evidence="3 4">
    <name type="scientific">Streptomyces chlorus</name>
    <dbReference type="NCBI Taxonomy" id="887452"/>
    <lineage>
        <taxon>Bacteria</taxon>
        <taxon>Bacillati</taxon>
        <taxon>Actinomycetota</taxon>
        <taxon>Actinomycetes</taxon>
        <taxon>Kitasatosporales</taxon>
        <taxon>Streptomycetaceae</taxon>
        <taxon>Streptomyces</taxon>
    </lineage>
</organism>
<sequence>MPPAAHTPDGRTPPDTRVPSPSAPAPEENAPDEHTAQGLAASLLGGWNLVDHTRLVDGQVVGHPLGPGPLGRLEYRPDGRMSALLMRRDRPWLDGLSFTRATDEQRGAAALGFVGYAGRYTLRGDLVLHHVEMSLYVEHVGDVLTRRISWEGPRLVLHTEPRPTRTGGTTTDRLEWSRDPVRPDHPA</sequence>
<feature type="region of interest" description="Disordered" evidence="1">
    <location>
        <begin position="1"/>
        <end position="34"/>
    </location>
</feature>
<name>A0ABW1DYB7_9ACTN</name>
<proteinExistence type="predicted"/>
<dbReference type="Pfam" id="PF13924">
    <property type="entry name" value="Lipocalin_5"/>
    <property type="match status" value="1"/>
</dbReference>
<feature type="compositionally biased region" description="Basic and acidic residues" evidence="1">
    <location>
        <begin position="172"/>
        <end position="187"/>
    </location>
</feature>
<comment type="caution">
    <text evidence="3">The sequence shown here is derived from an EMBL/GenBank/DDBJ whole genome shotgun (WGS) entry which is preliminary data.</text>
</comment>
<evidence type="ECO:0000259" key="2">
    <source>
        <dbReference type="Pfam" id="PF13924"/>
    </source>
</evidence>
<feature type="region of interest" description="Disordered" evidence="1">
    <location>
        <begin position="158"/>
        <end position="187"/>
    </location>
</feature>
<protein>
    <submittedName>
        <fullName evidence="3">Lipocalin-like domain-containing protein</fullName>
    </submittedName>
</protein>
<evidence type="ECO:0000256" key="1">
    <source>
        <dbReference type="SAM" id="MobiDB-lite"/>
    </source>
</evidence>
<gene>
    <name evidence="3" type="ORF">ACFPZI_17975</name>
</gene>
<dbReference type="Proteomes" id="UP001596180">
    <property type="component" value="Unassembled WGS sequence"/>
</dbReference>
<dbReference type="RefSeq" id="WP_381364174.1">
    <property type="nucleotide sequence ID" value="NZ_JBHSOA010000037.1"/>
</dbReference>
<dbReference type="EMBL" id="JBHSOA010000037">
    <property type="protein sequence ID" value="MFC5853625.1"/>
    <property type="molecule type" value="Genomic_DNA"/>
</dbReference>
<accession>A0ABW1DYB7</accession>
<keyword evidence="4" id="KW-1185">Reference proteome</keyword>
<evidence type="ECO:0000313" key="4">
    <source>
        <dbReference type="Proteomes" id="UP001596180"/>
    </source>
</evidence>